<dbReference type="OrthoDB" id="9784220at2"/>
<sequence>MIPTFPWPHGKRCAVAVTVLFDDGLDAIARAPDLAERAKSFSVWEYGAARGVDRLCTLFDDLGVKTTWFVPGEVAIKNCDAVATVAGAGHEIAARGVGFEDFSTLGRQAQKNVLLRSADILAEVAGQRPNGFRLPRGLWPRHFDQVLKEAGFDWSASLNGDDAPYVHSSSLVEIPVHVELEDRPYFQFNFAPAFPKGLGRIASYEGVLHNWKVEFDAYHQYGCCYVLQVRPEMIGTPGRIFILEELLQHILQHDDVWLATGGEIASWTAQQASTLETGHPLNIFEHYRKEQGRD</sequence>
<reference evidence="6 7" key="1">
    <citation type="submission" date="2016-10" db="EMBL/GenBank/DDBJ databases">
        <title>The Draft Genome Sequence of the Potato Rhizosphere Bacteria Ochrobactrum sp. IPA7.2.</title>
        <authorList>
            <person name="Gogoleva N.E."/>
            <person name="Khlopko Y.A."/>
            <person name="Burygin G.L."/>
            <person name="Plotnikov A.O."/>
        </authorList>
    </citation>
    <scope>NUCLEOTIDE SEQUENCE [LARGE SCALE GENOMIC DNA]</scope>
    <source>
        <strain evidence="6 7">IPA7.2</strain>
    </source>
</reference>
<evidence type="ECO:0000256" key="2">
    <source>
        <dbReference type="ARBA" id="ARBA00010973"/>
    </source>
</evidence>
<comment type="function">
    <text evidence="1">Is involved in generating a small heat-stable compound (Nod), an acylated oligomer of N-acetylglucosamine, that stimulates mitosis in various plant protoplasts.</text>
</comment>
<name>A0A1J6HM16_9HYPH</name>
<dbReference type="GO" id="GO:0005975">
    <property type="term" value="P:carbohydrate metabolic process"/>
    <property type="evidence" value="ECO:0007669"/>
    <property type="project" value="InterPro"/>
</dbReference>
<evidence type="ECO:0000256" key="4">
    <source>
        <dbReference type="ARBA" id="ARBA00032976"/>
    </source>
</evidence>
<evidence type="ECO:0000313" key="7">
    <source>
        <dbReference type="Proteomes" id="UP000182985"/>
    </source>
</evidence>
<dbReference type="GO" id="GO:0016810">
    <property type="term" value="F:hydrolase activity, acting on carbon-nitrogen (but not peptide) bonds"/>
    <property type="evidence" value="ECO:0007669"/>
    <property type="project" value="InterPro"/>
</dbReference>
<dbReference type="EMBL" id="MOEC01000009">
    <property type="protein sequence ID" value="OIS93489.1"/>
    <property type="molecule type" value="Genomic_DNA"/>
</dbReference>
<dbReference type="Pfam" id="PF01522">
    <property type="entry name" value="Polysacc_deac_1"/>
    <property type="match status" value="1"/>
</dbReference>
<organism evidence="6 7">
    <name type="scientific">Brucella cytisi</name>
    <dbReference type="NCBI Taxonomy" id="407152"/>
    <lineage>
        <taxon>Bacteria</taxon>
        <taxon>Pseudomonadati</taxon>
        <taxon>Pseudomonadota</taxon>
        <taxon>Alphaproteobacteria</taxon>
        <taxon>Hyphomicrobiales</taxon>
        <taxon>Brucellaceae</taxon>
        <taxon>Brucella/Ochrobactrum group</taxon>
        <taxon>Brucella</taxon>
    </lineage>
</organism>
<feature type="domain" description="NodB homology" evidence="5">
    <location>
        <begin position="44"/>
        <end position="153"/>
    </location>
</feature>
<dbReference type="RefSeq" id="WP_071631795.1">
    <property type="nucleotide sequence ID" value="NZ_JBHJZM010000003.1"/>
</dbReference>
<comment type="similarity">
    <text evidence="2">Belongs to the polysaccharide deacetylase family.</text>
</comment>
<dbReference type="Gene3D" id="3.20.20.370">
    <property type="entry name" value="Glycoside hydrolase/deacetylase"/>
    <property type="match status" value="1"/>
</dbReference>
<dbReference type="InterPro" id="IPR011330">
    <property type="entry name" value="Glyco_hydro/deAcase_b/a-brl"/>
</dbReference>
<dbReference type="Proteomes" id="UP000182985">
    <property type="component" value="Unassembled WGS sequence"/>
</dbReference>
<dbReference type="PANTHER" id="PTHR47561:SF1">
    <property type="entry name" value="POLYSACCHARIDE DEACETYLASE FAMILY PROTEIN (AFU_ORTHOLOGUE AFUA_6G05030)"/>
    <property type="match status" value="1"/>
</dbReference>
<evidence type="ECO:0000259" key="5">
    <source>
        <dbReference type="Pfam" id="PF01522"/>
    </source>
</evidence>
<comment type="caution">
    <text evidence="6">The sequence shown here is derived from an EMBL/GenBank/DDBJ whole genome shotgun (WGS) entry which is preliminary data.</text>
</comment>
<proteinExistence type="inferred from homology"/>
<keyword evidence="7" id="KW-1185">Reference proteome</keyword>
<dbReference type="PANTHER" id="PTHR47561">
    <property type="entry name" value="POLYSACCHARIDE DEACETYLASE FAMILY PROTEIN (AFU_ORTHOLOGUE AFUA_6G05030)"/>
    <property type="match status" value="1"/>
</dbReference>
<protein>
    <recommendedName>
        <fullName evidence="3">Chitooligosaccharide deacetylase</fullName>
    </recommendedName>
    <alternativeName>
        <fullName evidence="4">Nodulation protein B</fullName>
    </alternativeName>
</protein>
<dbReference type="InterPro" id="IPR002509">
    <property type="entry name" value="NODB_dom"/>
</dbReference>
<evidence type="ECO:0000313" key="6">
    <source>
        <dbReference type="EMBL" id="OIS93489.1"/>
    </source>
</evidence>
<accession>A0A1J6HM16</accession>
<dbReference type="AlphaFoldDB" id="A0A1J6HM16"/>
<gene>
    <name evidence="6" type="ORF">BLA27_11085</name>
</gene>
<evidence type="ECO:0000256" key="1">
    <source>
        <dbReference type="ARBA" id="ARBA00003236"/>
    </source>
</evidence>
<evidence type="ECO:0000256" key="3">
    <source>
        <dbReference type="ARBA" id="ARBA00020071"/>
    </source>
</evidence>
<dbReference type="SUPFAM" id="SSF88713">
    <property type="entry name" value="Glycoside hydrolase/deacetylase"/>
    <property type="match status" value="1"/>
</dbReference>